<evidence type="ECO:0000313" key="3">
    <source>
        <dbReference type="Proteomes" id="UP000823775"/>
    </source>
</evidence>
<dbReference type="Proteomes" id="UP000823775">
    <property type="component" value="Unassembled WGS sequence"/>
</dbReference>
<comment type="caution">
    <text evidence="2">The sequence shown here is derived from an EMBL/GenBank/DDBJ whole genome shotgun (WGS) entry which is preliminary data.</text>
</comment>
<gene>
    <name evidence="2" type="ORF">HAX54_026265</name>
</gene>
<accession>A0ABS8Y513</accession>
<evidence type="ECO:0000256" key="1">
    <source>
        <dbReference type="SAM" id="MobiDB-lite"/>
    </source>
</evidence>
<keyword evidence="3" id="KW-1185">Reference proteome</keyword>
<sequence length="138" mass="16049">KTKSSVEESKSKREIGWCSAGGGWSFAGWLSARRGRRGLLFTWTVFRRLADRRRERKREGRLPEIMEVVSRQWFGMEIEEGKWYFSDQQQLETEGLAGIGEIWERVKDANDAGELVLPEKMRQRGRKSGSLPEKRRCG</sequence>
<evidence type="ECO:0000313" key="2">
    <source>
        <dbReference type="EMBL" id="MCE5166781.1"/>
    </source>
</evidence>
<proteinExistence type="predicted"/>
<dbReference type="EMBL" id="JACEIK010031908">
    <property type="protein sequence ID" value="MCE5166781.1"/>
    <property type="molecule type" value="Genomic_DNA"/>
</dbReference>
<organism evidence="2 3">
    <name type="scientific">Datura stramonium</name>
    <name type="common">Jimsonweed</name>
    <name type="synonym">Common thornapple</name>
    <dbReference type="NCBI Taxonomy" id="4076"/>
    <lineage>
        <taxon>Eukaryota</taxon>
        <taxon>Viridiplantae</taxon>
        <taxon>Streptophyta</taxon>
        <taxon>Embryophyta</taxon>
        <taxon>Tracheophyta</taxon>
        <taxon>Spermatophyta</taxon>
        <taxon>Magnoliopsida</taxon>
        <taxon>eudicotyledons</taxon>
        <taxon>Gunneridae</taxon>
        <taxon>Pentapetalae</taxon>
        <taxon>asterids</taxon>
        <taxon>lamiids</taxon>
        <taxon>Solanales</taxon>
        <taxon>Solanaceae</taxon>
        <taxon>Solanoideae</taxon>
        <taxon>Datureae</taxon>
        <taxon>Datura</taxon>
    </lineage>
</organism>
<reference evidence="2 3" key="1">
    <citation type="journal article" date="2021" name="BMC Genomics">
        <title>Datura genome reveals duplications of psychoactive alkaloid biosynthetic genes and high mutation rate following tissue culture.</title>
        <authorList>
            <person name="Rajewski A."/>
            <person name="Carter-House D."/>
            <person name="Stajich J."/>
            <person name="Litt A."/>
        </authorList>
    </citation>
    <scope>NUCLEOTIDE SEQUENCE [LARGE SCALE GENOMIC DNA]</scope>
    <source>
        <strain evidence="2">AR-01</strain>
    </source>
</reference>
<protein>
    <submittedName>
        <fullName evidence="2">Uncharacterized protein</fullName>
    </submittedName>
</protein>
<feature type="non-terminal residue" evidence="2">
    <location>
        <position position="1"/>
    </location>
</feature>
<name>A0ABS8Y513_DATST</name>
<feature type="region of interest" description="Disordered" evidence="1">
    <location>
        <begin position="117"/>
        <end position="138"/>
    </location>
</feature>